<dbReference type="InterPro" id="IPR020846">
    <property type="entry name" value="MFS_dom"/>
</dbReference>
<dbReference type="InterPro" id="IPR011701">
    <property type="entry name" value="MFS"/>
</dbReference>
<evidence type="ECO:0000256" key="3">
    <source>
        <dbReference type="ARBA" id="ARBA00022692"/>
    </source>
</evidence>
<feature type="transmembrane region" description="Helical" evidence="7">
    <location>
        <begin position="163"/>
        <end position="183"/>
    </location>
</feature>
<dbReference type="Pfam" id="PF07690">
    <property type="entry name" value="MFS_1"/>
    <property type="match status" value="1"/>
</dbReference>
<evidence type="ECO:0000256" key="5">
    <source>
        <dbReference type="ARBA" id="ARBA00022989"/>
    </source>
</evidence>
<dbReference type="InterPro" id="IPR050382">
    <property type="entry name" value="MFS_Na/Anion_cotransporter"/>
</dbReference>
<feature type="transmembrane region" description="Helical" evidence="7">
    <location>
        <begin position="284"/>
        <end position="306"/>
    </location>
</feature>
<dbReference type="PANTHER" id="PTHR11662">
    <property type="entry name" value="SOLUTE CARRIER FAMILY 17"/>
    <property type="match status" value="1"/>
</dbReference>
<organism evidence="9 10">
    <name type="scientific">Cylindrotheca closterium</name>
    <dbReference type="NCBI Taxonomy" id="2856"/>
    <lineage>
        <taxon>Eukaryota</taxon>
        <taxon>Sar</taxon>
        <taxon>Stramenopiles</taxon>
        <taxon>Ochrophyta</taxon>
        <taxon>Bacillariophyta</taxon>
        <taxon>Bacillariophyceae</taxon>
        <taxon>Bacillariophycidae</taxon>
        <taxon>Bacillariales</taxon>
        <taxon>Bacillariaceae</taxon>
        <taxon>Cylindrotheca</taxon>
    </lineage>
</organism>
<feature type="transmembrane region" description="Helical" evidence="7">
    <location>
        <begin position="74"/>
        <end position="92"/>
    </location>
</feature>
<dbReference type="PROSITE" id="PS50850">
    <property type="entry name" value="MFS"/>
    <property type="match status" value="1"/>
</dbReference>
<feature type="transmembrane region" description="Helical" evidence="7">
    <location>
        <begin position="318"/>
        <end position="337"/>
    </location>
</feature>
<dbReference type="InterPro" id="IPR036259">
    <property type="entry name" value="MFS_trans_sf"/>
</dbReference>
<feature type="domain" description="Major facilitator superfamily (MFS) profile" evidence="8">
    <location>
        <begin position="1"/>
        <end position="443"/>
    </location>
</feature>
<reference evidence="9" key="1">
    <citation type="submission" date="2023-08" db="EMBL/GenBank/DDBJ databases">
        <authorList>
            <person name="Audoor S."/>
            <person name="Bilcke G."/>
        </authorList>
    </citation>
    <scope>NUCLEOTIDE SEQUENCE</scope>
</reference>
<feature type="transmembrane region" description="Helical" evidence="7">
    <location>
        <begin position="417"/>
        <end position="437"/>
    </location>
</feature>
<dbReference type="EMBL" id="CAKOGP040002014">
    <property type="protein sequence ID" value="CAJ1959722.1"/>
    <property type="molecule type" value="Genomic_DNA"/>
</dbReference>
<keyword evidence="4" id="KW-0769">Symport</keyword>
<dbReference type="PANTHER" id="PTHR11662:SF399">
    <property type="entry name" value="FI19708P1-RELATED"/>
    <property type="match status" value="1"/>
</dbReference>
<keyword evidence="10" id="KW-1185">Reference proteome</keyword>
<dbReference type="GO" id="GO:0015293">
    <property type="term" value="F:symporter activity"/>
    <property type="evidence" value="ECO:0007669"/>
    <property type="project" value="UniProtKB-KW"/>
</dbReference>
<evidence type="ECO:0000313" key="10">
    <source>
        <dbReference type="Proteomes" id="UP001295423"/>
    </source>
</evidence>
<dbReference type="FunFam" id="1.20.1250.20:FF:000003">
    <property type="entry name" value="Solute carrier family 17 member 3"/>
    <property type="match status" value="1"/>
</dbReference>
<name>A0AAD2PWC7_9STRA</name>
<gene>
    <name evidence="9" type="ORF">CYCCA115_LOCUS18141</name>
</gene>
<feature type="transmembrane region" description="Helical" evidence="7">
    <location>
        <begin position="377"/>
        <end position="397"/>
    </location>
</feature>
<dbReference type="GO" id="GO:0016020">
    <property type="term" value="C:membrane"/>
    <property type="evidence" value="ECO:0007669"/>
    <property type="project" value="UniProtKB-SubCell"/>
</dbReference>
<keyword evidence="6 7" id="KW-0472">Membrane</keyword>
<evidence type="ECO:0000256" key="1">
    <source>
        <dbReference type="ARBA" id="ARBA00004141"/>
    </source>
</evidence>
<sequence>MPGGKLQNQRYRVAFILCLANALCYACRMNIGIALPHFVPDNGDRGIVLSAFFYGYICTQVPAGYFAKRVGVKQVLATGVLVWTFCDFFTILTYPSLFLLSLVRAGMGCGEGVTMTSLHIFASYWFPANERATLVAMVTSGSDLGNILALLISPWLIQMTDGRWQVIYIVFSILSMVWLVFFMRHVTSNPQEHSLVSKLELDLIQLGSAGLPIIEETYSSSSSQGKIKKATMPWRILLTSRHLWVIYASHFAANYSWYILLCWLPTYLTEALGWNLSEHPGLTVAPYVCGYLGLLLSGRLSDFLITERKIPTLYVRKMMHSIGSFLPAAFLYVLPYTPPSASITAIGLLSGCLFFGRACTSGFWINMIDVGGPDHAGSIMSISNSIGTLPGILGNVVTGYLLQQQQQQGTSGKESSWIPVFHLASAVSAIGGVIFLFGATDRNVFDTVQLRKHKDDDEGVEFDRDPLLLES</sequence>
<keyword evidence="5 7" id="KW-1133">Transmembrane helix</keyword>
<comment type="subcellular location">
    <subcellularLocation>
        <location evidence="1">Membrane</location>
        <topology evidence="1">Multi-pass membrane protein</topology>
    </subcellularLocation>
</comment>
<feature type="transmembrane region" description="Helical" evidence="7">
    <location>
        <begin position="343"/>
        <end position="365"/>
    </location>
</feature>
<dbReference type="Gene3D" id="1.20.1250.20">
    <property type="entry name" value="MFS general substrate transporter like domains"/>
    <property type="match status" value="2"/>
</dbReference>
<evidence type="ECO:0000259" key="8">
    <source>
        <dbReference type="PROSITE" id="PS50850"/>
    </source>
</evidence>
<evidence type="ECO:0000256" key="6">
    <source>
        <dbReference type="ARBA" id="ARBA00023136"/>
    </source>
</evidence>
<accession>A0AAD2PWC7</accession>
<proteinExistence type="predicted"/>
<evidence type="ECO:0000313" key="9">
    <source>
        <dbReference type="EMBL" id="CAJ1959722.1"/>
    </source>
</evidence>
<feature type="transmembrane region" description="Helical" evidence="7">
    <location>
        <begin position="12"/>
        <end position="35"/>
    </location>
</feature>
<evidence type="ECO:0000256" key="2">
    <source>
        <dbReference type="ARBA" id="ARBA00022448"/>
    </source>
</evidence>
<keyword evidence="2" id="KW-0813">Transport</keyword>
<evidence type="ECO:0000256" key="7">
    <source>
        <dbReference type="SAM" id="Phobius"/>
    </source>
</evidence>
<keyword evidence="3 7" id="KW-0812">Transmembrane</keyword>
<dbReference type="Proteomes" id="UP001295423">
    <property type="component" value="Unassembled WGS sequence"/>
</dbReference>
<evidence type="ECO:0000256" key="4">
    <source>
        <dbReference type="ARBA" id="ARBA00022847"/>
    </source>
</evidence>
<protein>
    <recommendedName>
        <fullName evidence="8">Major facilitator superfamily (MFS) profile domain-containing protein</fullName>
    </recommendedName>
</protein>
<feature type="transmembrane region" description="Helical" evidence="7">
    <location>
        <begin position="47"/>
        <end position="67"/>
    </location>
</feature>
<dbReference type="SUPFAM" id="SSF103473">
    <property type="entry name" value="MFS general substrate transporter"/>
    <property type="match status" value="1"/>
</dbReference>
<dbReference type="AlphaFoldDB" id="A0AAD2PWC7"/>
<feature type="transmembrane region" description="Helical" evidence="7">
    <location>
        <begin position="244"/>
        <end position="264"/>
    </location>
</feature>
<comment type="caution">
    <text evidence="9">The sequence shown here is derived from an EMBL/GenBank/DDBJ whole genome shotgun (WGS) entry which is preliminary data.</text>
</comment>